<dbReference type="SMART" id="SM00054">
    <property type="entry name" value="EFh"/>
    <property type="match status" value="1"/>
</dbReference>
<dbReference type="EMBL" id="GG683778">
    <property type="protein sequence ID" value="EER01746.1"/>
    <property type="molecule type" value="Genomic_DNA"/>
</dbReference>
<evidence type="ECO:0008006" key="7">
    <source>
        <dbReference type="Google" id="ProtNLM"/>
    </source>
</evidence>
<dbReference type="Pfam" id="PF12763">
    <property type="entry name" value="EH"/>
    <property type="match status" value="1"/>
</dbReference>
<dbReference type="GO" id="GO:0005886">
    <property type="term" value="C:plasma membrane"/>
    <property type="evidence" value="ECO:0007669"/>
    <property type="project" value="TreeGrafter"/>
</dbReference>
<proteinExistence type="predicted"/>
<dbReference type="InParanoid" id="C5LNJ5"/>
<dbReference type="Gene3D" id="1.10.238.10">
    <property type="entry name" value="EF-hand"/>
    <property type="match status" value="1"/>
</dbReference>
<name>C5LNJ5_PERM5</name>
<feature type="domain" description="EF-hand" evidence="4">
    <location>
        <begin position="96"/>
        <end position="131"/>
    </location>
</feature>
<dbReference type="SMART" id="SM00027">
    <property type="entry name" value="EH"/>
    <property type="match status" value="1"/>
</dbReference>
<dbReference type="GO" id="GO:0005737">
    <property type="term" value="C:cytoplasm"/>
    <property type="evidence" value="ECO:0007669"/>
    <property type="project" value="TreeGrafter"/>
</dbReference>
<dbReference type="CDD" id="cd00052">
    <property type="entry name" value="EH"/>
    <property type="match status" value="1"/>
</dbReference>
<dbReference type="AlphaFoldDB" id="C5LNJ5"/>
<dbReference type="GO" id="GO:0016197">
    <property type="term" value="P:endosomal transport"/>
    <property type="evidence" value="ECO:0007669"/>
    <property type="project" value="TreeGrafter"/>
</dbReference>
<organism evidence="6">
    <name type="scientific">Perkinsus marinus (strain ATCC 50983 / TXsc)</name>
    <dbReference type="NCBI Taxonomy" id="423536"/>
    <lineage>
        <taxon>Eukaryota</taxon>
        <taxon>Sar</taxon>
        <taxon>Alveolata</taxon>
        <taxon>Perkinsozoa</taxon>
        <taxon>Perkinsea</taxon>
        <taxon>Perkinsida</taxon>
        <taxon>Perkinsidae</taxon>
        <taxon>Perkinsus</taxon>
    </lineage>
</organism>
<dbReference type="RefSeq" id="XP_002769028.1">
    <property type="nucleotide sequence ID" value="XM_002768982.1"/>
</dbReference>
<dbReference type="InterPro" id="IPR000261">
    <property type="entry name" value="EH_dom"/>
</dbReference>
<dbReference type="InterPro" id="IPR002048">
    <property type="entry name" value="EF_hand_dom"/>
</dbReference>
<dbReference type="GeneID" id="9040321"/>
<evidence type="ECO:0000259" key="3">
    <source>
        <dbReference type="PROSITE" id="PS50031"/>
    </source>
</evidence>
<evidence type="ECO:0000256" key="2">
    <source>
        <dbReference type="SAM" id="MobiDB-lite"/>
    </source>
</evidence>
<dbReference type="SUPFAM" id="SSF47473">
    <property type="entry name" value="EF-hand"/>
    <property type="match status" value="1"/>
</dbReference>
<dbReference type="Proteomes" id="UP000007800">
    <property type="component" value="Unassembled WGS sequence"/>
</dbReference>
<evidence type="ECO:0000259" key="4">
    <source>
        <dbReference type="PROSITE" id="PS50222"/>
    </source>
</evidence>
<dbReference type="InterPro" id="IPR011992">
    <property type="entry name" value="EF-hand-dom_pair"/>
</dbReference>
<dbReference type="PROSITE" id="PS00018">
    <property type="entry name" value="EF_HAND_1"/>
    <property type="match status" value="1"/>
</dbReference>
<keyword evidence="6" id="KW-1185">Reference proteome</keyword>
<feature type="region of interest" description="Disordered" evidence="2">
    <location>
        <begin position="20"/>
        <end position="56"/>
    </location>
</feature>
<evidence type="ECO:0000313" key="5">
    <source>
        <dbReference type="EMBL" id="EER01746.1"/>
    </source>
</evidence>
<reference evidence="5 6" key="1">
    <citation type="submission" date="2008-07" db="EMBL/GenBank/DDBJ databases">
        <authorList>
            <person name="El-Sayed N."/>
            <person name="Caler E."/>
            <person name="Inman J."/>
            <person name="Amedeo P."/>
            <person name="Hass B."/>
            <person name="Wortman J."/>
        </authorList>
    </citation>
    <scope>NUCLEOTIDE SEQUENCE [LARGE SCALE GENOMIC DNA]</scope>
    <source>
        <strain evidence="6">ATCC 50983 / TXsc</strain>
    </source>
</reference>
<gene>
    <name evidence="5" type="ORF">Pmar_PMAR008212</name>
</gene>
<dbReference type="OrthoDB" id="524326at2759"/>
<feature type="domain" description="EH" evidence="3">
    <location>
        <begin position="63"/>
        <end position="146"/>
    </location>
</feature>
<dbReference type="PANTHER" id="PTHR11216">
    <property type="entry name" value="EH DOMAIN"/>
    <property type="match status" value="1"/>
</dbReference>
<evidence type="ECO:0000313" key="6">
    <source>
        <dbReference type="Proteomes" id="UP000007800"/>
    </source>
</evidence>
<dbReference type="PROSITE" id="PS50031">
    <property type="entry name" value="EH"/>
    <property type="match status" value="1"/>
</dbReference>
<dbReference type="InterPro" id="IPR018247">
    <property type="entry name" value="EF_Hand_1_Ca_BS"/>
</dbReference>
<sequence length="191" mass="21782">MRPKDAAKLAMSMKDLGIDPLDFVPRTEQLSDNNNEEEEEGEKDSNNNNKKKYKDKWALTDEEKQKYSSLFMASDPKRSGYITGKIGKGIFEKSKLSKEMLSLLWELADQDKDGKLNLNEFIVAMQLISKCKTKGYAIPAILPKSLQEVIGESIPIRSLIDNLDNHKQQQQEEQQLEEHEGSSPMFGDKKE</sequence>
<feature type="region of interest" description="Disordered" evidence="2">
    <location>
        <begin position="165"/>
        <end position="191"/>
    </location>
</feature>
<dbReference type="GO" id="GO:0006897">
    <property type="term" value="P:endocytosis"/>
    <property type="evidence" value="ECO:0007669"/>
    <property type="project" value="TreeGrafter"/>
</dbReference>
<protein>
    <recommendedName>
        <fullName evidence="7">Calmodulin</fullName>
    </recommendedName>
</protein>
<dbReference type="PANTHER" id="PTHR11216:SF174">
    <property type="entry name" value="GH06923P"/>
    <property type="match status" value="1"/>
</dbReference>
<dbReference type="PROSITE" id="PS50222">
    <property type="entry name" value="EF_HAND_2"/>
    <property type="match status" value="1"/>
</dbReference>
<evidence type="ECO:0000256" key="1">
    <source>
        <dbReference type="ARBA" id="ARBA00022837"/>
    </source>
</evidence>
<dbReference type="GO" id="GO:0005509">
    <property type="term" value="F:calcium ion binding"/>
    <property type="evidence" value="ECO:0007669"/>
    <property type="project" value="InterPro"/>
</dbReference>
<keyword evidence="1" id="KW-0106">Calcium</keyword>
<accession>C5LNJ5</accession>